<accession>A0A497XQ36</accession>
<dbReference type="Pfam" id="PF23892">
    <property type="entry name" value="Ig_CycH"/>
    <property type="match status" value="1"/>
</dbReference>
<feature type="domain" description="Cytochrome c-type biogenesis protein H Ig-like" evidence="1">
    <location>
        <begin position="45"/>
        <end position="145"/>
    </location>
</feature>
<dbReference type="Proteomes" id="UP000267841">
    <property type="component" value="Unassembled WGS sequence"/>
</dbReference>
<proteinExistence type="predicted"/>
<reference evidence="2 3" key="1">
    <citation type="submission" date="2018-10" db="EMBL/GenBank/DDBJ databases">
        <title>Genomic Encyclopedia of Archaeal and Bacterial Type Strains, Phase II (KMG-II): from individual species to whole genera.</title>
        <authorList>
            <person name="Goeker M."/>
        </authorList>
    </citation>
    <scope>NUCLEOTIDE SEQUENCE [LARGE SCALE GENOMIC DNA]</scope>
    <source>
        <strain evidence="2 3">DSM 16510</strain>
    </source>
</reference>
<dbReference type="EMBL" id="RCCJ01000001">
    <property type="protein sequence ID" value="RLJ71008.1"/>
    <property type="molecule type" value="Genomic_DNA"/>
</dbReference>
<organism evidence="2 3">
    <name type="scientific">Hydrogenivirga caldilitoris</name>
    <dbReference type="NCBI Taxonomy" id="246264"/>
    <lineage>
        <taxon>Bacteria</taxon>
        <taxon>Pseudomonadati</taxon>
        <taxon>Aquificota</taxon>
        <taxon>Aquificia</taxon>
        <taxon>Aquificales</taxon>
        <taxon>Aquificaceae</taxon>
        <taxon>Hydrogenivirga</taxon>
    </lineage>
</organism>
<dbReference type="PROSITE" id="PS51257">
    <property type="entry name" value="PROKAR_LIPOPROTEIN"/>
    <property type="match status" value="1"/>
</dbReference>
<evidence type="ECO:0000313" key="3">
    <source>
        <dbReference type="Proteomes" id="UP000267841"/>
    </source>
</evidence>
<comment type="caution">
    <text evidence="2">The sequence shown here is derived from an EMBL/GenBank/DDBJ whole genome shotgun (WGS) entry which is preliminary data.</text>
</comment>
<keyword evidence="3" id="KW-1185">Reference proteome</keyword>
<sequence>MKALLLLLSFFGVLTLSCQELPKDYRGEEGRKKLERYENQFVKGVVVLDDKLRDRLPEKPFFLIIAVKSPDDPQPIAVLRVKNPEFPFSFKITGKNKIRQDRLIEGDLLISVRVSKSSMAEAQKGDLVGGATAKAGDRNVKVVIDTEVP</sequence>
<dbReference type="InterPro" id="IPR056412">
    <property type="entry name" value="Ig_CycH"/>
</dbReference>
<dbReference type="AlphaFoldDB" id="A0A497XQ36"/>
<dbReference type="OrthoDB" id="14563at2"/>
<evidence type="ECO:0000259" key="1">
    <source>
        <dbReference type="Pfam" id="PF23892"/>
    </source>
</evidence>
<dbReference type="RefSeq" id="WP_121011686.1">
    <property type="nucleotide sequence ID" value="NZ_RCCJ01000001.1"/>
</dbReference>
<protein>
    <recommendedName>
        <fullName evidence="1">Cytochrome c-type biogenesis protein H Ig-like domain-containing protein</fullName>
    </recommendedName>
</protein>
<evidence type="ECO:0000313" key="2">
    <source>
        <dbReference type="EMBL" id="RLJ71008.1"/>
    </source>
</evidence>
<name>A0A497XQ36_9AQUI</name>
<gene>
    <name evidence="2" type="ORF">BCF55_1297</name>
</gene>